<dbReference type="VEuPathDB" id="VectorBase:HLOH_046738"/>
<feature type="region of interest" description="Disordered" evidence="7">
    <location>
        <begin position="1"/>
        <end position="81"/>
    </location>
</feature>
<comment type="caution">
    <text evidence="9">The sequence shown here is derived from an EMBL/GenBank/DDBJ whole genome shotgun (WGS) entry which is preliminary data.</text>
</comment>
<sequence>MWSPSKAQFADRGQATRHRQQLGRLPGEQRGHPSGRWQQLAGSGTAAGRGLAGGSRPRATGSVPSPTQPPEAPSVALSQSPEPVPATFDFARRRVVGLAGQFARRKCVPVRAVPVHWSGAMLKGWFDAFRSEGGPTLYAHANRTAVTEDVRNILIYVCFSTLFIAFVIVFPGIRKERAHLAPNGTTRLSFAGDRRRIGPLCLRARRKPAASPTSRSLSFEAAGFVSDSLLSAVCKWERGFARGPSLVRRPVRSPLGAQESESCPAFRPFAGHCGDWRQAPSPRGSFVNRHCLAGRVSSGKYSLSCATSVRQTCAHIFSLGRKR</sequence>
<reference evidence="9 10" key="1">
    <citation type="journal article" date="2020" name="Cell">
        <title>Large-Scale Comparative Analyses of Tick Genomes Elucidate Their Genetic Diversity and Vector Capacities.</title>
        <authorList>
            <consortium name="Tick Genome and Microbiome Consortium (TIGMIC)"/>
            <person name="Jia N."/>
            <person name="Wang J."/>
            <person name="Shi W."/>
            <person name="Du L."/>
            <person name="Sun Y."/>
            <person name="Zhan W."/>
            <person name="Jiang J.F."/>
            <person name="Wang Q."/>
            <person name="Zhang B."/>
            <person name="Ji P."/>
            <person name="Bell-Sakyi L."/>
            <person name="Cui X.M."/>
            <person name="Yuan T.T."/>
            <person name="Jiang B.G."/>
            <person name="Yang W.F."/>
            <person name="Lam T.T."/>
            <person name="Chang Q.C."/>
            <person name="Ding S.J."/>
            <person name="Wang X.J."/>
            <person name="Zhu J.G."/>
            <person name="Ruan X.D."/>
            <person name="Zhao L."/>
            <person name="Wei J.T."/>
            <person name="Ye R.Z."/>
            <person name="Que T.C."/>
            <person name="Du C.H."/>
            <person name="Zhou Y.H."/>
            <person name="Cheng J.X."/>
            <person name="Dai P.F."/>
            <person name="Guo W.B."/>
            <person name="Han X.H."/>
            <person name="Huang E.J."/>
            <person name="Li L.F."/>
            <person name="Wei W."/>
            <person name="Gao Y.C."/>
            <person name="Liu J.Z."/>
            <person name="Shao H.Z."/>
            <person name="Wang X."/>
            <person name="Wang C.C."/>
            <person name="Yang T.C."/>
            <person name="Huo Q.B."/>
            <person name="Li W."/>
            <person name="Chen H.Y."/>
            <person name="Chen S.E."/>
            <person name="Zhou L.G."/>
            <person name="Ni X.B."/>
            <person name="Tian J.H."/>
            <person name="Sheng Y."/>
            <person name="Liu T."/>
            <person name="Pan Y.S."/>
            <person name="Xia L.Y."/>
            <person name="Li J."/>
            <person name="Zhao F."/>
            <person name="Cao W.C."/>
        </authorList>
    </citation>
    <scope>NUCLEOTIDE SEQUENCE [LARGE SCALE GENOMIC DNA]</scope>
    <source>
        <strain evidence="9">HaeL-2018</strain>
    </source>
</reference>
<keyword evidence="3 8" id="KW-0812">Transmembrane</keyword>
<protein>
    <submittedName>
        <fullName evidence="9">Uncharacterized protein</fullName>
    </submittedName>
</protein>
<dbReference type="OrthoDB" id="10042652at2759"/>
<dbReference type="Proteomes" id="UP000821853">
    <property type="component" value="Chromosome 3"/>
</dbReference>
<feature type="transmembrane region" description="Helical" evidence="8">
    <location>
        <begin position="153"/>
        <end position="173"/>
    </location>
</feature>
<dbReference type="AlphaFoldDB" id="A0A9J6G9X5"/>
<evidence type="ECO:0000256" key="8">
    <source>
        <dbReference type="SAM" id="Phobius"/>
    </source>
</evidence>
<accession>A0A9J6G9X5</accession>
<dbReference type="EMBL" id="JABSTR010000005">
    <property type="protein sequence ID" value="KAH9372149.1"/>
    <property type="molecule type" value="Genomic_DNA"/>
</dbReference>
<evidence type="ECO:0000256" key="2">
    <source>
        <dbReference type="ARBA" id="ARBA00009816"/>
    </source>
</evidence>
<comment type="subcellular location">
    <subcellularLocation>
        <location evidence="1">Membrane</location>
        <topology evidence="1">Multi-pass membrane protein</topology>
    </subcellularLocation>
</comment>
<keyword evidence="5 8" id="KW-0472">Membrane</keyword>
<dbReference type="GO" id="GO:0005789">
    <property type="term" value="C:endoplasmic reticulum membrane"/>
    <property type="evidence" value="ECO:0007669"/>
    <property type="project" value="InterPro"/>
</dbReference>
<organism evidence="9 10">
    <name type="scientific">Haemaphysalis longicornis</name>
    <name type="common">Bush tick</name>
    <dbReference type="NCBI Taxonomy" id="44386"/>
    <lineage>
        <taxon>Eukaryota</taxon>
        <taxon>Metazoa</taxon>
        <taxon>Ecdysozoa</taxon>
        <taxon>Arthropoda</taxon>
        <taxon>Chelicerata</taxon>
        <taxon>Arachnida</taxon>
        <taxon>Acari</taxon>
        <taxon>Parasitiformes</taxon>
        <taxon>Ixodida</taxon>
        <taxon>Ixodoidea</taxon>
        <taxon>Ixodidae</taxon>
        <taxon>Haemaphysalinae</taxon>
        <taxon>Haemaphysalis</taxon>
    </lineage>
</organism>
<dbReference type="GO" id="GO:0015031">
    <property type="term" value="P:protein transport"/>
    <property type="evidence" value="ECO:0007669"/>
    <property type="project" value="InterPro"/>
</dbReference>
<keyword evidence="6" id="KW-0325">Glycoprotein</keyword>
<name>A0A9J6G9X5_HAELO</name>
<evidence type="ECO:0000256" key="5">
    <source>
        <dbReference type="ARBA" id="ARBA00023136"/>
    </source>
</evidence>
<evidence type="ECO:0000256" key="6">
    <source>
        <dbReference type="ARBA" id="ARBA00023180"/>
    </source>
</evidence>
<evidence type="ECO:0000256" key="3">
    <source>
        <dbReference type="ARBA" id="ARBA00022692"/>
    </source>
</evidence>
<comment type="similarity">
    <text evidence="2">Belongs to the DUOXA family.</text>
</comment>
<evidence type="ECO:0000256" key="4">
    <source>
        <dbReference type="ARBA" id="ARBA00022989"/>
    </source>
</evidence>
<proteinExistence type="inferred from homology"/>
<keyword evidence="4 8" id="KW-1133">Transmembrane helix</keyword>
<dbReference type="Pfam" id="PF10204">
    <property type="entry name" value="DuoxA"/>
    <property type="match status" value="1"/>
</dbReference>
<dbReference type="PANTHER" id="PTHR31158:SF10">
    <property type="entry name" value="LD27791P"/>
    <property type="match status" value="1"/>
</dbReference>
<keyword evidence="10" id="KW-1185">Reference proteome</keyword>
<evidence type="ECO:0000256" key="7">
    <source>
        <dbReference type="SAM" id="MobiDB-lite"/>
    </source>
</evidence>
<evidence type="ECO:0000313" key="10">
    <source>
        <dbReference type="Proteomes" id="UP000821853"/>
    </source>
</evidence>
<dbReference type="InterPro" id="IPR018469">
    <property type="entry name" value="Dual_oxidase_maturation_fac"/>
</dbReference>
<gene>
    <name evidence="9" type="ORF">HPB48_009718</name>
</gene>
<dbReference type="PANTHER" id="PTHR31158">
    <property type="entry name" value="DUAL OXIDASE 2"/>
    <property type="match status" value="1"/>
</dbReference>
<evidence type="ECO:0000313" key="9">
    <source>
        <dbReference type="EMBL" id="KAH9372149.1"/>
    </source>
</evidence>
<evidence type="ECO:0000256" key="1">
    <source>
        <dbReference type="ARBA" id="ARBA00004141"/>
    </source>
</evidence>